<evidence type="ECO:0000256" key="1">
    <source>
        <dbReference type="SAM" id="MobiDB-lite"/>
    </source>
</evidence>
<gene>
    <name evidence="3" type="ORF">SAMN05660350_02408</name>
</gene>
<evidence type="ECO:0000259" key="2">
    <source>
        <dbReference type="PROSITE" id="PS51704"/>
    </source>
</evidence>
<dbReference type="PANTHER" id="PTHR46211">
    <property type="entry name" value="GLYCEROPHOSPHORYL DIESTER PHOSPHODIESTERASE"/>
    <property type="match status" value="1"/>
</dbReference>
<dbReference type="PANTHER" id="PTHR46211:SF14">
    <property type="entry name" value="GLYCEROPHOSPHODIESTER PHOSPHODIESTERASE"/>
    <property type="match status" value="1"/>
</dbReference>
<protein>
    <submittedName>
        <fullName evidence="3">Glycerophosphoryl diester phosphodiesterase</fullName>
    </submittedName>
</protein>
<organism evidence="3 4">
    <name type="scientific">Geodermatophilus obscurus</name>
    <dbReference type="NCBI Taxonomy" id="1861"/>
    <lineage>
        <taxon>Bacteria</taxon>
        <taxon>Bacillati</taxon>
        <taxon>Actinomycetota</taxon>
        <taxon>Actinomycetes</taxon>
        <taxon>Geodermatophilales</taxon>
        <taxon>Geodermatophilaceae</taxon>
        <taxon>Geodermatophilus</taxon>
    </lineage>
</organism>
<dbReference type="CDD" id="cd08556">
    <property type="entry name" value="GDPD"/>
    <property type="match status" value="1"/>
</dbReference>
<dbReference type="InterPro" id="IPR017946">
    <property type="entry name" value="PLC-like_Pdiesterase_TIM-brl"/>
</dbReference>
<feature type="domain" description="GP-PDE" evidence="2">
    <location>
        <begin position="30"/>
        <end position="270"/>
    </location>
</feature>
<accession>A0A1M7TZW9</accession>
<evidence type="ECO:0000313" key="4">
    <source>
        <dbReference type="Proteomes" id="UP000184428"/>
    </source>
</evidence>
<reference evidence="3 4" key="1">
    <citation type="submission" date="2016-12" db="EMBL/GenBank/DDBJ databases">
        <authorList>
            <person name="Song W.-J."/>
            <person name="Kurnit D.M."/>
        </authorList>
    </citation>
    <scope>NUCLEOTIDE SEQUENCE [LARGE SCALE GENOMIC DNA]</scope>
    <source>
        <strain evidence="3 4">DSM 43162</strain>
    </source>
</reference>
<dbReference type="InterPro" id="IPR030395">
    <property type="entry name" value="GP_PDE_dom"/>
</dbReference>
<dbReference type="GO" id="GO:0006629">
    <property type="term" value="P:lipid metabolic process"/>
    <property type="evidence" value="ECO:0007669"/>
    <property type="project" value="InterPro"/>
</dbReference>
<dbReference type="Gene3D" id="3.20.20.190">
    <property type="entry name" value="Phosphatidylinositol (PI) phosphodiesterase"/>
    <property type="match status" value="1"/>
</dbReference>
<dbReference type="Proteomes" id="UP000184428">
    <property type="component" value="Unassembled WGS sequence"/>
</dbReference>
<dbReference type="EMBL" id="FRDM01000010">
    <property type="protein sequence ID" value="SHN76301.1"/>
    <property type="molecule type" value="Genomic_DNA"/>
</dbReference>
<evidence type="ECO:0000313" key="3">
    <source>
        <dbReference type="EMBL" id="SHN76301.1"/>
    </source>
</evidence>
<dbReference type="AlphaFoldDB" id="A0A1M7TZW9"/>
<dbReference type="PROSITE" id="PS51704">
    <property type="entry name" value="GP_PDE"/>
    <property type="match status" value="1"/>
</dbReference>
<feature type="region of interest" description="Disordered" evidence="1">
    <location>
        <begin position="281"/>
        <end position="319"/>
    </location>
</feature>
<proteinExistence type="predicted"/>
<feature type="compositionally biased region" description="Gly residues" evidence="1">
    <location>
        <begin position="281"/>
        <end position="296"/>
    </location>
</feature>
<dbReference type="Pfam" id="PF03009">
    <property type="entry name" value="GDPD"/>
    <property type="match status" value="1"/>
</dbReference>
<name>A0A1M7TZW9_9ACTN</name>
<feature type="region of interest" description="Disordered" evidence="1">
    <location>
        <begin position="1"/>
        <end position="21"/>
    </location>
</feature>
<sequence>MTPIGVPRPRSEPVGAVPRPPAARVFGGGPALIGHRGLGCGVVRGHPENTLGSFTAAAALGMTWVEADVRRTADDVLVVAHDEAYPDGTRVADIGAAEADRRGTLRLHTLLERLPPEVGLDVDLKSAIDDSLRSPARTTAALLALVVAAEARRRQLLVTSFDPAALGTLRAQAPSLPLGWLTWHRFPLDAAVAACAHMDVDVLGLHVGSLADRGTGTVDPITVADTLPFVHGAGRRLMVWCPDVHLAGALLEAGADAVVVDGVPAALESLRARGARVRSAVGGGLGGDGAPSGVPGGAPPGGGPAGTPPTGAPPAPPST</sequence>
<dbReference type="GO" id="GO:0008081">
    <property type="term" value="F:phosphoric diester hydrolase activity"/>
    <property type="evidence" value="ECO:0007669"/>
    <property type="project" value="InterPro"/>
</dbReference>
<dbReference type="SUPFAM" id="SSF51695">
    <property type="entry name" value="PLC-like phosphodiesterases"/>
    <property type="match status" value="1"/>
</dbReference>
<feature type="compositionally biased region" description="Pro residues" evidence="1">
    <location>
        <begin position="297"/>
        <end position="319"/>
    </location>
</feature>